<dbReference type="GeneID" id="111839373"/>
<comment type="catalytic activity">
    <reaction evidence="7">
        <text>an N-(long-chain fatty acyl)ethanolamine + H2O = a long-chain fatty acid + ethanolamine</text>
        <dbReference type="Rhea" id="RHEA:17505"/>
        <dbReference type="ChEBI" id="CHEBI:15377"/>
        <dbReference type="ChEBI" id="CHEBI:15897"/>
        <dbReference type="ChEBI" id="CHEBI:57560"/>
        <dbReference type="ChEBI" id="CHEBI:57603"/>
        <dbReference type="EC" id="3.5.1.60"/>
    </reaction>
    <physiologicalReaction direction="left-to-right" evidence="7">
        <dbReference type="Rhea" id="RHEA:17506"/>
    </physiologicalReaction>
</comment>
<dbReference type="AlphaFoldDB" id="A0A3B3QRU0"/>
<dbReference type="EC" id="3.5.1.60" evidence="4"/>
<evidence type="ECO:0000313" key="19">
    <source>
        <dbReference type="Ensembl" id="ENSPKIP00000008868.1"/>
    </source>
</evidence>
<evidence type="ECO:0000259" key="18">
    <source>
        <dbReference type="Pfam" id="PF02275"/>
    </source>
</evidence>
<comment type="similarity">
    <text evidence="14">Belongs to the acid ceramidase family.</text>
</comment>
<evidence type="ECO:0000256" key="11">
    <source>
        <dbReference type="ARBA" id="ARBA00048217"/>
    </source>
</evidence>
<comment type="catalytic activity">
    <reaction evidence="8">
        <text>N-dodecanoylethanolamine + H2O = dodecanoate + ethanolamine</text>
        <dbReference type="Rhea" id="RHEA:45456"/>
        <dbReference type="ChEBI" id="CHEBI:15377"/>
        <dbReference type="ChEBI" id="CHEBI:18262"/>
        <dbReference type="ChEBI" id="CHEBI:57603"/>
        <dbReference type="ChEBI" id="CHEBI:85263"/>
    </reaction>
    <physiologicalReaction direction="left-to-right" evidence="8">
        <dbReference type="Rhea" id="RHEA:45457"/>
    </physiologicalReaction>
</comment>
<organism evidence="19 20">
    <name type="scientific">Paramormyrops kingsleyae</name>
    <dbReference type="NCBI Taxonomy" id="1676925"/>
    <lineage>
        <taxon>Eukaryota</taxon>
        <taxon>Metazoa</taxon>
        <taxon>Chordata</taxon>
        <taxon>Craniata</taxon>
        <taxon>Vertebrata</taxon>
        <taxon>Euteleostomi</taxon>
        <taxon>Actinopterygii</taxon>
        <taxon>Neopterygii</taxon>
        <taxon>Teleostei</taxon>
        <taxon>Osteoglossocephala</taxon>
        <taxon>Osteoglossomorpha</taxon>
        <taxon>Osteoglossiformes</taxon>
        <taxon>Mormyridae</taxon>
        <taxon>Paramormyrops</taxon>
    </lineage>
</organism>
<comment type="catalytic activity">
    <reaction evidence="10">
        <text>N-hexadecanoylethanolamine + H2O = ethanolamine + hexadecanoate</text>
        <dbReference type="Rhea" id="RHEA:45064"/>
        <dbReference type="ChEBI" id="CHEBI:7896"/>
        <dbReference type="ChEBI" id="CHEBI:15377"/>
        <dbReference type="ChEBI" id="CHEBI:57603"/>
        <dbReference type="ChEBI" id="CHEBI:71464"/>
    </reaction>
    <physiologicalReaction direction="left-to-right" evidence="10">
        <dbReference type="Rhea" id="RHEA:45065"/>
    </physiologicalReaction>
</comment>
<dbReference type="PANTHER" id="PTHR28583:SF4">
    <property type="entry name" value="N-ACYLETHANOLAMINE-HYDROLYZING ACID AMIDASE"/>
    <property type="match status" value="1"/>
</dbReference>
<evidence type="ECO:0000256" key="7">
    <source>
        <dbReference type="ARBA" id="ARBA00047347"/>
    </source>
</evidence>
<evidence type="ECO:0000313" key="20">
    <source>
        <dbReference type="Proteomes" id="UP000261540"/>
    </source>
</evidence>
<evidence type="ECO:0000256" key="12">
    <source>
        <dbReference type="ARBA" id="ARBA00048323"/>
    </source>
</evidence>
<dbReference type="GO" id="GO:0017064">
    <property type="term" value="F:fatty acid amide hydrolase activity"/>
    <property type="evidence" value="ECO:0007669"/>
    <property type="project" value="InterPro"/>
</dbReference>
<dbReference type="Gene3D" id="3.60.60.10">
    <property type="entry name" value="Penicillin V Acylase, Chain A"/>
    <property type="match status" value="1"/>
</dbReference>
<reference evidence="19" key="2">
    <citation type="submission" date="2025-09" db="UniProtKB">
        <authorList>
            <consortium name="Ensembl"/>
        </authorList>
    </citation>
    <scope>IDENTIFICATION</scope>
</reference>
<evidence type="ECO:0000256" key="10">
    <source>
        <dbReference type="ARBA" id="ARBA00048166"/>
    </source>
</evidence>
<evidence type="ECO:0000256" key="15">
    <source>
        <dbReference type="PIRSR" id="PIRSR017632-1"/>
    </source>
</evidence>
<name>A0A3B3QRU0_9TELE</name>
<dbReference type="Pfam" id="PF02275">
    <property type="entry name" value="CBAH"/>
    <property type="match status" value="1"/>
</dbReference>
<evidence type="ECO:0000256" key="16">
    <source>
        <dbReference type="SAM" id="Phobius"/>
    </source>
</evidence>
<accession>A0A3B3QRU0</accession>
<dbReference type="PANTHER" id="PTHR28583">
    <property type="entry name" value="ACID AMIDASE"/>
    <property type="match status" value="1"/>
</dbReference>
<evidence type="ECO:0000256" key="9">
    <source>
        <dbReference type="ARBA" id="ARBA00047993"/>
    </source>
</evidence>
<feature type="signal peptide" evidence="17">
    <location>
        <begin position="1"/>
        <end position="18"/>
    </location>
</feature>
<reference evidence="19" key="1">
    <citation type="submission" date="2025-08" db="UniProtKB">
        <authorList>
            <consortium name="Ensembl"/>
        </authorList>
    </citation>
    <scope>IDENTIFICATION</scope>
</reference>
<dbReference type="GeneTree" id="ENSGT00530000063548"/>
<comment type="catalytic activity">
    <reaction evidence="12">
        <text>an N-acylsphing-4-enine + H2O = sphing-4-enine + a fatty acid</text>
        <dbReference type="Rhea" id="RHEA:20856"/>
        <dbReference type="ChEBI" id="CHEBI:15377"/>
        <dbReference type="ChEBI" id="CHEBI:28868"/>
        <dbReference type="ChEBI" id="CHEBI:52639"/>
        <dbReference type="ChEBI" id="CHEBI:57756"/>
        <dbReference type="EC" id="3.5.1.23"/>
    </reaction>
    <physiologicalReaction direction="left-to-right" evidence="12">
        <dbReference type="Rhea" id="RHEA:20857"/>
    </physiologicalReaction>
</comment>
<keyword evidence="16" id="KW-1133">Transmembrane helix</keyword>
<keyword evidence="2 14" id="KW-0378">Hydrolase</keyword>
<evidence type="ECO:0000256" key="3">
    <source>
        <dbReference type="ARBA" id="ARBA00038527"/>
    </source>
</evidence>
<keyword evidence="14" id="KW-0443">Lipid metabolism</keyword>
<dbReference type="InterPro" id="IPR029132">
    <property type="entry name" value="CBAH/NAAA_C"/>
</dbReference>
<keyword evidence="16" id="KW-0472">Membrane</keyword>
<dbReference type="RefSeq" id="XP_023658989.1">
    <property type="nucleotide sequence ID" value="XM_023803221.2"/>
</dbReference>
<comment type="catalytic activity">
    <reaction evidence="9">
        <text>N-dodecanoylsphing-4-enine + H2O = dodecanoate + sphing-4-enine</text>
        <dbReference type="Rhea" id="RHEA:41291"/>
        <dbReference type="ChEBI" id="CHEBI:15377"/>
        <dbReference type="ChEBI" id="CHEBI:18262"/>
        <dbReference type="ChEBI" id="CHEBI:57756"/>
        <dbReference type="ChEBI" id="CHEBI:72956"/>
    </reaction>
    <physiologicalReaction direction="left-to-right" evidence="9">
        <dbReference type="Rhea" id="RHEA:41292"/>
    </physiologicalReaction>
</comment>
<dbReference type="KEGG" id="pki:111839373"/>
<feature type="domain" description="Choloylglycine hydrolase/NAAA C-terminal" evidence="18">
    <location>
        <begin position="118"/>
        <end position="286"/>
    </location>
</feature>
<protein>
    <recommendedName>
        <fullName evidence="5">N-acylethanolamine-hydrolyzing acid amidase</fullName>
        <ecNumber evidence="4">3.5.1.60</ecNumber>
    </recommendedName>
    <alternativeName>
        <fullName evidence="6">Acylsphingosine deacylase NAAA</fullName>
    </alternativeName>
</protein>
<dbReference type="GO" id="GO:0006631">
    <property type="term" value="P:fatty acid metabolic process"/>
    <property type="evidence" value="ECO:0007669"/>
    <property type="project" value="InterPro"/>
</dbReference>
<comment type="catalytic activity">
    <reaction evidence="13">
        <text>N-tetradecanoylethanolamine + H2O = tetradecanoate + ethanolamine</text>
        <dbReference type="Rhea" id="RHEA:45452"/>
        <dbReference type="ChEBI" id="CHEBI:15377"/>
        <dbReference type="ChEBI" id="CHEBI:30807"/>
        <dbReference type="ChEBI" id="CHEBI:57603"/>
        <dbReference type="ChEBI" id="CHEBI:85262"/>
    </reaction>
    <physiologicalReaction direction="left-to-right" evidence="13">
        <dbReference type="Rhea" id="RHEA:45453"/>
    </physiologicalReaction>
</comment>
<dbReference type="PIRSF" id="PIRSF017632">
    <property type="entry name" value="Acid_ceramidase-like"/>
    <property type="match status" value="1"/>
</dbReference>
<evidence type="ECO:0000256" key="6">
    <source>
        <dbReference type="ARBA" id="ARBA00042519"/>
    </source>
</evidence>
<proteinExistence type="inferred from homology"/>
<feature type="transmembrane region" description="Helical" evidence="16">
    <location>
        <begin position="366"/>
        <end position="387"/>
    </location>
</feature>
<evidence type="ECO:0000256" key="14">
    <source>
        <dbReference type="PIRNR" id="PIRNR017632"/>
    </source>
</evidence>
<feature type="active site" description="Nucleophile" evidence="15">
    <location>
        <position position="118"/>
    </location>
</feature>
<dbReference type="Ensembl" id="ENSPKIT00000032959.1">
    <property type="protein sequence ID" value="ENSPKIP00000008868.1"/>
    <property type="gene ID" value="ENSPKIG00000024190.1"/>
</dbReference>
<comment type="pathway">
    <text evidence="1">Lipid metabolism; fatty acid metabolism.</text>
</comment>
<evidence type="ECO:0000256" key="8">
    <source>
        <dbReference type="ARBA" id="ARBA00047719"/>
    </source>
</evidence>
<dbReference type="OrthoDB" id="5273684at2759"/>
<keyword evidence="20" id="KW-1185">Reference proteome</keyword>
<sequence length="391" mass="44050">MKCSLTLIPLTLAAWCYAEFPPRIVEVSLDEPPKERWAPLMKMINVSYFREIVPQIIDQFRQGEAEKLHPDIKPELEDLEAYMPRQYAGEIQGLASLSGVNITDIILLNFAYELTAFCTSIVAQDTNGRIYHGRNLDKPFNNNNESSSLFVKAARKLTVDILFMRDGKVAYRGTSFAGYIGLWTGQSANKFTISGNQRDDGFSLENVTLASWLIRETLEEAASYKDALERLSKVPIITHIYYIVAGVQPGEGAVVTRNSSGEADVWELDPPHGQWFRVQTNYDHWNPPPDTDKHRTPTINALNATGQENITFDSLFKVLTVYPTCDETTIYTTVMSAGTPEKYCTVVREKCIQIKICSDSKGITSVGLICIIISISIIIFVCLFLWCKYRN</sequence>
<feature type="chain" id="PRO_5017388458" description="N-acylethanolamine-hydrolyzing acid amidase" evidence="17">
    <location>
        <begin position="19"/>
        <end position="391"/>
    </location>
</feature>
<evidence type="ECO:0000256" key="17">
    <source>
        <dbReference type="SAM" id="SignalP"/>
    </source>
</evidence>
<evidence type="ECO:0000256" key="5">
    <source>
        <dbReference type="ARBA" id="ARBA00040404"/>
    </source>
</evidence>
<keyword evidence="17" id="KW-0732">Signal</keyword>
<comment type="catalytic activity">
    <reaction evidence="11">
        <text>N-hexadecanoylsphing-4-enine + H2O = sphing-4-enine + hexadecanoate</text>
        <dbReference type="Rhea" id="RHEA:38891"/>
        <dbReference type="ChEBI" id="CHEBI:7896"/>
        <dbReference type="ChEBI" id="CHEBI:15377"/>
        <dbReference type="ChEBI" id="CHEBI:57756"/>
        <dbReference type="ChEBI" id="CHEBI:72959"/>
    </reaction>
    <physiologicalReaction direction="left-to-right" evidence="11">
        <dbReference type="Rhea" id="RHEA:38892"/>
    </physiologicalReaction>
</comment>
<evidence type="ECO:0000256" key="4">
    <source>
        <dbReference type="ARBA" id="ARBA00039046"/>
    </source>
</evidence>
<dbReference type="CDD" id="cd01903">
    <property type="entry name" value="Ntn_AC_NAAA"/>
    <property type="match status" value="1"/>
</dbReference>
<evidence type="ECO:0000256" key="13">
    <source>
        <dbReference type="ARBA" id="ARBA00048716"/>
    </source>
</evidence>
<evidence type="ECO:0000256" key="2">
    <source>
        <dbReference type="ARBA" id="ARBA00022801"/>
    </source>
</evidence>
<dbReference type="InterPro" id="IPR016699">
    <property type="entry name" value="Acid_ceramidase-like"/>
</dbReference>
<dbReference type="GO" id="GO:0047412">
    <property type="term" value="F:N-(long-chain-acyl)ethanolamine deacylase activity"/>
    <property type="evidence" value="ECO:0007669"/>
    <property type="project" value="UniProtKB-EC"/>
</dbReference>
<dbReference type="STRING" id="1676925.ENSPKIP00000008868"/>
<dbReference type="Proteomes" id="UP000261540">
    <property type="component" value="Unplaced"/>
</dbReference>
<dbReference type="GO" id="GO:0017040">
    <property type="term" value="F:N-acylsphingosine amidohydrolase activity"/>
    <property type="evidence" value="ECO:0007669"/>
    <property type="project" value="UniProtKB-EC"/>
</dbReference>
<comment type="subunit">
    <text evidence="3">Heterodimer of an alpha and a beta subunit, produced by autocatalytic cleavage.</text>
</comment>
<keyword evidence="16" id="KW-0812">Transmembrane</keyword>
<dbReference type="GO" id="GO:0005764">
    <property type="term" value="C:lysosome"/>
    <property type="evidence" value="ECO:0007669"/>
    <property type="project" value="UniProtKB-UniRule"/>
</dbReference>
<evidence type="ECO:0000256" key="1">
    <source>
        <dbReference type="ARBA" id="ARBA00004872"/>
    </source>
</evidence>